<proteinExistence type="predicted"/>
<evidence type="ECO:0000313" key="2">
    <source>
        <dbReference type="Proteomes" id="UP000017831"/>
    </source>
</evidence>
<dbReference type="GeneID" id="60060355"/>
<accession>U6RAY6</accession>
<dbReference type="STRING" id="1121098.HMPREF1534_03769"/>
<dbReference type="EMBL" id="AQHY01000040">
    <property type="protein sequence ID" value="EOA52343.1"/>
    <property type="molecule type" value="Genomic_DNA"/>
</dbReference>
<dbReference type="AlphaFoldDB" id="U6RAY6"/>
<comment type="caution">
    <text evidence="1">The sequence shown here is derived from an EMBL/GenBank/DDBJ whole genome shotgun (WGS) entry which is preliminary data.</text>
</comment>
<evidence type="ECO:0000313" key="1">
    <source>
        <dbReference type="EMBL" id="EOA52343.1"/>
    </source>
</evidence>
<dbReference type="Proteomes" id="UP000017831">
    <property type="component" value="Unassembled WGS sequence"/>
</dbReference>
<dbReference type="HOGENOM" id="CLU_2931625_0_0_10"/>
<keyword evidence="2" id="KW-1185">Reference proteome</keyword>
<dbReference type="RefSeq" id="WP_005945074.1">
    <property type="nucleotide sequence ID" value="NZ_KB890319.1"/>
</dbReference>
<organism evidence="1 2">
    <name type="scientific">Phocaeicola massiliensis B84634 = Timone 84634 = DSM 17679 = JCM 13223</name>
    <dbReference type="NCBI Taxonomy" id="1121098"/>
    <lineage>
        <taxon>Bacteria</taxon>
        <taxon>Pseudomonadati</taxon>
        <taxon>Bacteroidota</taxon>
        <taxon>Bacteroidia</taxon>
        <taxon>Bacteroidales</taxon>
        <taxon>Bacteroidaceae</taxon>
        <taxon>Phocaeicola</taxon>
    </lineage>
</organism>
<reference evidence="1 2" key="1">
    <citation type="submission" date="2013-04" db="EMBL/GenBank/DDBJ databases">
        <title>The Genome Sequence of Bacteroides massiliensis DSM 17679.</title>
        <authorList>
            <consortium name="The Broad Institute Genomics Platform"/>
            <person name="Earl A."/>
            <person name="Ward D."/>
            <person name="Feldgarden M."/>
            <person name="Gevers D."/>
            <person name="Martens E."/>
            <person name="Fenner L."/>
            <person name="Roux V."/>
            <person name="Mallet M.N."/>
            <person name="Raoult D."/>
            <person name="Walker B."/>
            <person name="Young S."/>
            <person name="Zeng Q."/>
            <person name="Gargeya S."/>
            <person name="Fitzgerald M."/>
            <person name="Haas B."/>
            <person name="Abouelleil A."/>
            <person name="Allen A.W."/>
            <person name="Alvarado L."/>
            <person name="Arachchi H.M."/>
            <person name="Berlin A.M."/>
            <person name="Chapman S.B."/>
            <person name="Gainer-Dewar J."/>
            <person name="Goldberg J."/>
            <person name="Griggs A."/>
            <person name="Gujja S."/>
            <person name="Hansen M."/>
            <person name="Howarth C."/>
            <person name="Imamovic A."/>
            <person name="Ireland A."/>
            <person name="Larimer J."/>
            <person name="McCowan C."/>
            <person name="Murphy C."/>
            <person name="Pearson M."/>
            <person name="Poon T.W."/>
            <person name="Priest M."/>
            <person name="Roberts A."/>
            <person name="Saif S."/>
            <person name="Shea T."/>
            <person name="Sisk P."/>
            <person name="Sykes S."/>
            <person name="Wortman J."/>
            <person name="Nusbaum C."/>
            <person name="Birren B."/>
        </authorList>
    </citation>
    <scope>NUCLEOTIDE SEQUENCE [LARGE SCALE GENOMIC DNA]</scope>
    <source>
        <strain evidence="2">B84634 / Timone 84634 / DSM 17679 / JCM 13223</strain>
    </source>
</reference>
<name>U6RAY6_9BACT</name>
<protein>
    <submittedName>
        <fullName evidence="1">Uncharacterized protein</fullName>
    </submittedName>
</protein>
<sequence>MDNLIKELDLQAQKHISGGFWDWVVGTFLGGMLYDLTFHTGETIESFNAGRDAANAMWNK</sequence>
<gene>
    <name evidence="1" type="ORF">HMPREF1534_03769</name>
</gene>